<sequence length="190" mass="21884">MQQQNAKAESGKDKGKVYIAFVYGSSEKTERWDLWQYLKRLSSSMQEPWFVGGDFNSLMSENERIGGDPVTCTNMEDFITCGDNYHLQEANYMGSVFTWNNKQVNTKEFSRLHRILLNEEAVRLLNQPLRKMNAEGFGDVHQKEFRRACNTDYCSLKVSRKVHHYYLKTQHSGNVNPLQNVVGIGGKSCI</sequence>
<gene>
    <name evidence="1" type="ORF">Cgig2_018576</name>
</gene>
<dbReference type="SUPFAM" id="SSF56219">
    <property type="entry name" value="DNase I-like"/>
    <property type="match status" value="1"/>
</dbReference>
<dbReference type="PANTHER" id="PTHR33710:SF71">
    <property type="entry name" value="ENDONUCLEASE_EXONUCLEASE_PHOSPHATASE DOMAIN-CONTAINING PROTEIN"/>
    <property type="match status" value="1"/>
</dbReference>
<proteinExistence type="predicted"/>
<comment type="caution">
    <text evidence="1">The sequence shown here is derived from an EMBL/GenBank/DDBJ whole genome shotgun (WGS) entry which is preliminary data.</text>
</comment>
<dbReference type="EMBL" id="JAKOGI010000075">
    <property type="protein sequence ID" value="KAJ8445635.1"/>
    <property type="molecule type" value="Genomic_DNA"/>
</dbReference>
<evidence type="ECO:0000313" key="1">
    <source>
        <dbReference type="EMBL" id="KAJ8445635.1"/>
    </source>
</evidence>
<reference evidence="1" key="1">
    <citation type="submission" date="2022-04" db="EMBL/GenBank/DDBJ databases">
        <title>Carnegiea gigantea Genome sequencing and assembly v2.</title>
        <authorList>
            <person name="Copetti D."/>
            <person name="Sanderson M.J."/>
            <person name="Burquez A."/>
            <person name="Wojciechowski M.F."/>
        </authorList>
    </citation>
    <scope>NUCLEOTIDE SEQUENCE</scope>
    <source>
        <strain evidence="1">SGP5-SGP5p</strain>
        <tissue evidence="1">Aerial part</tissue>
    </source>
</reference>
<keyword evidence="2" id="KW-1185">Reference proteome</keyword>
<accession>A0A9Q1QML2</accession>
<dbReference type="InterPro" id="IPR036691">
    <property type="entry name" value="Endo/exonu/phosph_ase_sf"/>
</dbReference>
<organism evidence="1 2">
    <name type="scientific">Carnegiea gigantea</name>
    <dbReference type="NCBI Taxonomy" id="171969"/>
    <lineage>
        <taxon>Eukaryota</taxon>
        <taxon>Viridiplantae</taxon>
        <taxon>Streptophyta</taxon>
        <taxon>Embryophyta</taxon>
        <taxon>Tracheophyta</taxon>
        <taxon>Spermatophyta</taxon>
        <taxon>Magnoliopsida</taxon>
        <taxon>eudicotyledons</taxon>
        <taxon>Gunneridae</taxon>
        <taxon>Pentapetalae</taxon>
        <taxon>Caryophyllales</taxon>
        <taxon>Cactineae</taxon>
        <taxon>Cactaceae</taxon>
        <taxon>Cactoideae</taxon>
        <taxon>Echinocereeae</taxon>
        <taxon>Carnegiea</taxon>
    </lineage>
</organism>
<dbReference type="AlphaFoldDB" id="A0A9Q1QML2"/>
<name>A0A9Q1QML2_9CARY</name>
<evidence type="ECO:0000313" key="2">
    <source>
        <dbReference type="Proteomes" id="UP001153076"/>
    </source>
</evidence>
<dbReference type="Proteomes" id="UP001153076">
    <property type="component" value="Unassembled WGS sequence"/>
</dbReference>
<protein>
    <submittedName>
        <fullName evidence="1">Uncharacterized protein</fullName>
    </submittedName>
</protein>
<dbReference type="Gene3D" id="3.60.10.10">
    <property type="entry name" value="Endonuclease/exonuclease/phosphatase"/>
    <property type="match status" value="1"/>
</dbReference>
<dbReference type="OrthoDB" id="1930966at2759"/>
<dbReference type="PANTHER" id="PTHR33710">
    <property type="entry name" value="BNAC02G09200D PROTEIN"/>
    <property type="match status" value="1"/>
</dbReference>